<evidence type="ECO:0000313" key="3">
    <source>
        <dbReference type="Proteomes" id="UP001066276"/>
    </source>
</evidence>
<feature type="compositionally biased region" description="Basic and acidic residues" evidence="1">
    <location>
        <begin position="31"/>
        <end position="44"/>
    </location>
</feature>
<dbReference type="AlphaFoldDB" id="A0AAV7ULP6"/>
<comment type="caution">
    <text evidence="2">The sequence shown here is derived from an EMBL/GenBank/DDBJ whole genome shotgun (WGS) entry which is preliminary data.</text>
</comment>
<name>A0AAV7ULP6_PLEWA</name>
<dbReference type="EMBL" id="JANPWB010000005">
    <property type="protein sequence ID" value="KAJ1188537.1"/>
    <property type="molecule type" value="Genomic_DNA"/>
</dbReference>
<evidence type="ECO:0000313" key="2">
    <source>
        <dbReference type="EMBL" id="KAJ1188537.1"/>
    </source>
</evidence>
<sequence>MLQRLLRLLLLDDSSRPLPLLSLSGPRGKRVEKEEYSTGTDVRRTLSGGEDGIPSRSCSQDKMLQLNEECHLRTKVSLYLKCREPVQTDEQLDELCSELMGE</sequence>
<feature type="region of interest" description="Disordered" evidence="1">
    <location>
        <begin position="31"/>
        <end position="54"/>
    </location>
</feature>
<reference evidence="2" key="1">
    <citation type="journal article" date="2022" name="bioRxiv">
        <title>Sequencing and chromosome-scale assembly of the giantPleurodeles waltlgenome.</title>
        <authorList>
            <person name="Brown T."/>
            <person name="Elewa A."/>
            <person name="Iarovenko S."/>
            <person name="Subramanian E."/>
            <person name="Araus A.J."/>
            <person name="Petzold A."/>
            <person name="Susuki M."/>
            <person name="Suzuki K.-i.T."/>
            <person name="Hayashi T."/>
            <person name="Toyoda A."/>
            <person name="Oliveira C."/>
            <person name="Osipova E."/>
            <person name="Leigh N.D."/>
            <person name="Simon A."/>
            <person name="Yun M.H."/>
        </authorList>
    </citation>
    <scope>NUCLEOTIDE SEQUENCE</scope>
    <source>
        <strain evidence="2">20211129_DDA</strain>
        <tissue evidence="2">Liver</tissue>
    </source>
</reference>
<organism evidence="2 3">
    <name type="scientific">Pleurodeles waltl</name>
    <name type="common">Iberian ribbed newt</name>
    <dbReference type="NCBI Taxonomy" id="8319"/>
    <lineage>
        <taxon>Eukaryota</taxon>
        <taxon>Metazoa</taxon>
        <taxon>Chordata</taxon>
        <taxon>Craniata</taxon>
        <taxon>Vertebrata</taxon>
        <taxon>Euteleostomi</taxon>
        <taxon>Amphibia</taxon>
        <taxon>Batrachia</taxon>
        <taxon>Caudata</taxon>
        <taxon>Salamandroidea</taxon>
        <taxon>Salamandridae</taxon>
        <taxon>Pleurodelinae</taxon>
        <taxon>Pleurodeles</taxon>
    </lineage>
</organism>
<dbReference type="Proteomes" id="UP001066276">
    <property type="component" value="Chromosome 3_1"/>
</dbReference>
<protein>
    <submittedName>
        <fullName evidence="2">Uncharacterized protein</fullName>
    </submittedName>
</protein>
<evidence type="ECO:0000256" key="1">
    <source>
        <dbReference type="SAM" id="MobiDB-lite"/>
    </source>
</evidence>
<gene>
    <name evidence="2" type="ORF">NDU88_005298</name>
</gene>
<proteinExistence type="predicted"/>
<keyword evidence="3" id="KW-1185">Reference proteome</keyword>
<accession>A0AAV7ULP6</accession>